<evidence type="ECO:0008006" key="4">
    <source>
        <dbReference type="Google" id="ProtNLM"/>
    </source>
</evidence>
<feature type="transmembrane region" description="Helical" evidence="1">
    <location>
        <begin position="145"/>
        <end position="166"/>
    </location>
</feature>
<name>A0ABV7MC06_9PROT</name>
<keyword evidence="3" id="KW-1185">Reference proteome</keyword>
<dbReference type="RefSeq" id="WP_189570912.1">
    <property type="nucleotide sequence ID" value="NZ_BMXU01000001.1"/>
</dbReference>
<feature type="transmembrane region" description="Helical" evidence="1">
    <location>
        <begin position="79"/>
        <end position="97"/>
    </location>
</feature>
<evidence type="ECO:0000313" key="3">
    <source>
        <dbReference type="Proteomes" id="UP001595607"/>
    </source>
</evidence>
<sequence>MLVPALLALIHILVFVYWLGGDLGAFYSSRFLSAEGVSADRRMLAAKIVGDIDMAPRSALILAFPSGLALAQAKGWVDLGWTSVIAAALVAGFWLVVAWQIHLKHGEQPGWMRPVDMALRWALTIGAACWAIAGLAQIVSLPLFLSVKLLALAACVLLGLAIRSVLKPLPSAMMKLSNPATSAHGEAEIRATLKKARPLVTGIWLLLIGAAFFGLWTPTSL</sequence>
<feature type="transmembrane region" description="Helical" evidence="1">
    <location>
        <begin position="118"/>
        <end position="139"/>
    </location>
</feature>
<evidence type="ECO:0000256" key="1">
    <source>
        <dbReference type="SAM" id="Phobius"/>
    </source>
</evidence>
<keyword evidence="1" id="KW-0812">Transmembrane</keyword>
<protein>
    <recommendedName>
        <fullName evidence="4">Copper resistance protein D domain-containing protein</fullName>
    </recommendedName>
</protein>
<dbReference type="EMBL" id="JBHRVA010000002">
    <property type="protein sequence ID" value="MFC3302558.1"/>
    <property type="molecule type" value="Genomic_DNA"/>
</dbReference>
<keyword evidence="1" id="KW-0472">Membrane</keyword>
<evidence type="ECO:0000313" key="2">
    <source>
        <dbReference type="EMBL" id="MFC3302558.1"/>
    </source>
</evidence>
<comment type="caution">
    <text evidence="2">The sequence shown here is derived from an EMBL/GenBank/DDBJ whole genome shotgun (WGS) entry which is preliminary data.</text>
</comment>
<reference evidence="3" key="1">
    <citation type="journal article" date="2019" name="Int. J. Syst. Evol. Microbiol.">
        <title>The Global Catalogue of Microorganisms (GCM) 10K type strain sequencing project: providing services to taxonomists for standard genome sequencing and annotation.</title>
        <authorList>
            <consortium name="The Broad Institute Genomics Platform"/>
            <consortium name="The Broad Institute Genome Sequencing Center for Infectious Disease"/>
            <person name="Wu L."/>
            <person name="Ma J."/>
        </authorList>
    </citation>
    <scope>NUCLEOTIDE SEQUENCE [LARGE SCALE GENOMIC DNA]</scope>
    <source>
        <strain evidence="3">KCTC 22245</strain>
    </source>
</reference>
<accession>A0ABV7MC06</accession>
<organism evidence="2 3">
    <name type="scientific">Parvularcula lutaonensis</name>
    <dbReference type="NCBI Taxonomy" id="491923"/>
    <lineage>
        <taxon>Bacteria</taxon>
        <taxon>Pseudomonadati</taxon>
        <taxon>Pseudomonadota</taxon>
        <taxon>Alphaproteobacteria</taxon>
        <taxon>Parvularculales</taxon>
        <taxon>Parvularculaceae</taxon>
        <taxon>Parvularcula</taxon>
    </lineage>
</organism>
<proteinExistence type="predicted"/>
<feature type="transmembrane region" description="Helical" evidence="1">
    <location>
        <begin position="6"/>
        <end position="33"/>
    </location>
</feature>
<keyword evidence="1" id="KW-1133">Transmembrane helix</keyword>
<gene>
    <name evidence="2" type="ORF">ACFONP_07415</name>
</gene>
<dbReference type="Proteomes" id="UP001595607">
    <property type="component" value="Unassembled WGS sequence"/>
</dbReference>
<feature type="transmembrane region" description="Helical" evidence="1">
    <location>
        <begin position="199"/>
        <end position="216"/>
    </location>
</feature>